<evidence type="ECO:0000313" key="1">
    <source>
        <dbReference type="EMBL" id="SFU52822.1"/>
    </source>
</evidence>
<proteinExistence type="predicted"/>
<protein>
    <submittedName>
        <fullName evidence="1">Inclusion body protein</fullName>
    </submittedName>
</protein>
<dbReference type="OrthoDB" id="6443301at2"/>
<dbReference type="Gene3D" id="2.60.40.3910">
    <property type="entry name" value="Inclusion body protein"/>
    <property type="match status" value="1"/>
</dbReference>
<reference evidence="2" key="1">
    <citation type="submission" date="2016-10" db="EMBL/GenBank/DDBJ databases">
        <authorList>
            <person name="Varghese N."/>
            <person name="Submissions S."/>
        </authorList>
    </citation>
    <scope>NUCLEOTIDE SEQUENCE [LARGE SCALE GENOMIC DNA]</scope>
    <source>
        <strain evidence="2">DSM 18168</strain>
    </source>
</reference>
<dbReference type="Proteomes" id="UP000242496">
    <property type="component" value="Unassembled WGS sequence"/>
</dbReference>
<dbReference type="InterPro" id="IPR038712">
    <property type="entry name" value="PixA-like_sf"/>
</dbReference>
<dbReference type="InterPro" id="IPR021087">
    <property type="entry name" value="Uncharacterised_PixA/AidA"/>
</dbReference>
<keyword evidence="2" id="KW-1185">Reference proteome</keyword>
<gene>
    <name evidence="1" type="ORF">SAMN05421784_11045</name>
</gene>
<dbReference type="AlphaFoldDB" id="A0A1I7GWL9"/>
<dbReference type="RefSeq" id="WP_092549835.1">
    <property type="nucleotide sequence ID" value="NZ_CAWRBG010000065.1"/>
</dbReference>
<accession>A0A1I7GWL9</accession>
<dbReference type="EMBL" id="FPBJ01000010">
    <property type="protein sequence ID" value="SFU52822.1"/>
    <property type="molecule type" value="Genomic_DNA"/>
</dbReference>
<dbReference type="Pfam" id="PF12306">
    <property type="entry name" value="PixA"/>
    <property type="match status" value="1"/>
</dbReference>
<sequence>MSGSSQKIIDILITIQADDLVKRYGNRLSIHPDSPTPINDYNEYFHLFTEKNNVYLHQGSGDLIVSANKGDVLRWRDTTLTKNSIYSTALVKFEAFPPRNIHNEDLIHEHLSPMTVKHFYDYIMDVETAKPLEVIPQQVKSYYWESTVQKMPFLGTSVTLSYSLVFGIYKDGKLLGYVMMDPGIRLDNSN</sequence>
<organism evidence="1 2">
    <name type="scientific">Xenorhabdus koppenhoeferi</name>
    <dbReference type="NCBI Taxonomy" id="351659"/>
    <lineage>
        <taxon>Bacteria</taxon>
        <taxon>Pseudomonadati</taxon>
        <taxon>Pseudomonadota</taxon>
        <taxon>Gammaproteobacteria</taxon>
        <taxon>Enterobacterales</taxon>
        <taxon>Morganellaceae</taxon>
        <taxon>Xenorhabdus</taxon>
    </lineage>
</organism>
<name>A0A1I7GWL9_9GAMM</name>
<evidence type="ECO:0000313" key="2">
    <source>
        <dbReference type="Proteomes" id="UP000242496"/>
    </source>
</evidence>